<keyword evidence="4 7" id="KW-0521">NADP</keyword>
<accession>A0A2W0CDD0</accession>
<dbReference type="PANTHER" id="PTHR43821:SF1">
    <property type="entry name" value="NAD(P)H NITROREDUCTASE YDJA-RELATED"/>
    <property type="match status" value="1"/>
</dbReference>
<dbReference type="InterPro" id="IPR026021">
    <property type="entry name" value="YdjA-like"/>
</dbReference>
<gene>
    <name evidence="10" type="primary">yfhC</name>
    <name evidence="10" type="ORF">PIL02S_03273</name>
</gene>
<comment type="caution">
    <text evidence="10">The sequence shown here is derived from an EMBL/GenBank/DDBJ whole genome shotgun (WGS) entry which is preliminary data.</text>
</comment>
<dbReference type="EC" id="1.-.-.-" evidence="7"/>
<dbReference type="Pfam" id="PF00881">
    <property type="entry name" value="Nitroreductase"/>
    <property type="match status" value="1"/>
</dbReference>
<evidence type="ECO:0000256" key="6">
    <source>
        <dbReference type="ARBA" id="ARBA00023027"/>
    </source>
</evidence>
<evidence type="ECO:0000256" key="8">
    <source>
        <dbReference type="PIRSR" id="PIRSR000232-1"/>
    </source>
</evidence>
<dbReference type="EMBL" id="PRLG01000020">
    <property type="protein sequence ID" value="PYY28132.1"/>
    <property type="molecule type" value="Genomic_DNA"/>
</dbReference>
<keyword evidence="10" id="KW-0808">Transferase</keyword>
<feature type="binding site" description="in other chain" evidence="8">
    <location>
        <begin position="10"/>
        <end position="12"/>
    </location>
    <ligand>
        <name>FMN</name>
        <dbReference type="ChEBI" id="CHEBI:58210"/>
        <note>ligand shared between dimeric partners</note>
    </ligand>
</feature>
<dbReference type="InterPro" id="IPR029479">
    <property type="entry name" value="Nitroreductase"/>
</dbReference>
<sequence>MTIADTIRSRRSIRSFNARPVSTDLIVELLNDAVWAPNHGMREPWRFILAERAEAKEHVASLMLESVQNMKLMKLMPGKLQQALKNKISRMPAHLIVVMKNEKDHHKQEEDYAAVSCVIQNFQLLAWEQGLGMIWSTMEYIHSPIFCEGLSVKSDERIVGVLHMGYFDKTPKPKSRTSAEQKLTLL</sequence>
<evidence type="ECO:0000256" key="1">
    <source>
        <dbReference type="ARBA" id="ARBA00007118"/>
    </source>
</evidence>
<dbReference type="PIRSF" id="PIRSF000232">
    <property type="entry name" value="YdjA"/>
    <property type="match status" value="1"/>
</dbReference>
<keyword evidence="3 7" id="KW-0288">FMN</keyword>
<evidence type="ECO:0000313" key="10">
    <source>
        <dbReference type="EMBL" id="PYY28132.1"/>
    </source>
</evidence>
<dbReference type="SUPFAM" id="SSF55469">
    <property type="entry name" value="FMN-dependent nitroreductase-like"/>
    <property type="match status" value="1"/>
</dbReference>
<dbReference type="OrthoDB" id="9804207at2"/>
<dbReference type="RefSeq" id="WP_110759593.1">
    <property type="nucleotide sequence ID" value="NZ_PRLG01000020.1"/>
</dbReference>
<evidence type="ECO:0000259" key="9">
    <source>
        <dbReference type="Pfam" id="PF00881"/>
    </source>
</evidence>
<reference evidence="10 11" key="1">
    <citation type="submission" date="2018-01" db="EMBL/GenBank/DDBJ databases">
        <title>Genome sequence of the PGP bacterium Paenibacillus illinoisensis E3.</title>
        <authorList>
            <person name="Rolli E."/>
            <person name="Marasco R."/>
            <person name="Bessem C."/>
            <person name="Michoud G."/>
            <person name="Gaiarsa S."/>
            <person name="Borin S."/>
            <person name="Daffonchio D."/>
        </authorList>
    </citation>
    <scope>NUCLEOTIDE SEQUENCE [LARGE SCALE GENOMIC DNA]</scope>
    <source>
        <strain evidence="10 11">E3</strain>
    </source>
</reference>
<dbReference type="GO" id="GO:0016491">
    <property type="term" value="F:oxidoreductase activity"/>
    <property type="evidence" value="ECO:0007669"/>
    <property type="project" value="UniProtKB-UniRule"/>
</dbReference>
<comment type="cofactor">
    <cofactor evidence="8">
        <name>FMN</name>
        <dbReference type="ChEBI" id="CHEBI:58210"/>
    </cofactor>
    <text evidence="8">Binds 1 FMN per subunit.</text>
</comment>
<name>A0A2W0CDD0_9BACL</name>
<feature type="binding site" evidence="8">
    <location>
        <position position="39"/>
    </location>
    <ligand>
        <name>FMN</name>
        <dbReference type="ChEBI" id="CHEBI:58210"/>
        <note>ligand shared between dimeric partners</note>
    </ligand>
</feature>
<dbReference type="InterPro" id="IPR052530">
    <property type="entry name" value="NAD(P)H_nitroreductase"/>
</dbReference>
<comment type="similarity">
    <text evidence="1 7">Belongs to the nitroreductase family.</text>
</comment>
<evidence type="ECO:0000256" key="2">
    <source>
        <dbReference type="ARBA" id="ARBA00022630"/>
    </source>
</evidence>
<protein>
    <recommendedName>
        <fullName evidence="7">Putative NAD(P)H nitroreductase</fullName>
        <ecNumber evidence="7">1.-.-.-</ecNumber>
    </recommendedName>
</protein>
<keyword evidence="6 7" id="KW-0520">NAD</keyword>
<evidence type="ECO:0000256" key="7">
    <source>
        <dbReference type="PIRNR" id="PIRNR000232"/>
    </source>
</evidence>
<evidence type="ECO:0000256" key="3">
    <source>
        <dbReference type="ARBA" id="ARBA00022643"/>
    </source>
</evidence>
<evidence type="ECO:0000256" key="4">
    <source>
        <dbReference type="ARBA" id="ARBA00022857"/>
    </source>
</evidence>
<evidence type="ECO:0000256" key="5">
    <source>
        <dbReference type="ARBA" id="ARBA00023002"/>
    </source>
</evidence>
<feature type="domain" description="Nitroreductase" evidence="9">
    <location>
        <begin position="7"/>
        <end position="166"/>
    </location>
</feature>
<dbReference type="GO" id="GO:0016740">
    <property type="term" value="F:transferase activity"/>
    <property type="evidence" value="ECO:0007669"/>
    <property type="project" value="UniProtKB-KW"/>
</dbReference>
<dbReference type="Gene3D" id="3.40.109.10">
    <property type="entry name" value="NADH Oxidase"/>
    <property type="match status" value="1"/>
</dbReference>
<feature type="binding site" description="in other chain" evidence="8">
    <location>
        <begin position="135"/>
        <end position="137"/>
    </location>
    <ligand>
        <name>FMN</name>
        <dbReference type="ChEBI" id="CHEBI:58210"/>
        <note>ligand shared between dimeric partners</note>
    </ligand>
</feature>
<dbReference type="AlphaFoldDB" id="A0A2W0CDD0"/>
<dbReference type="Proteomes" id="UP000247459">
    <property type="component" value="Unassembled WGS sequence"/>
</dbReference>
<organism evidence="10 11">
    <name type="scientific">Paenibacillus illinoisensis</name>
    <dbReference type="NCBI Taxonomy" id="59845"/>
    <lineage>
        <taxon>Bacteria</taxon>
        <taxon>Bacillati</taxon>
        <taxon>Bacillota</taxon>
        <taxon>Bacilli</taxon>
        <taxon>Bacillales</taxon>
        <taxon>Paenibacillaceae</taxon>
        <taxon>Paenibacillus</taxon>
    </lineage>
</organism>
<dbReference type="CDD" id="cd02135">
    <property type="entry name" value="YdjA-like"/>
    <property type="match status" value="1"/>
</dbReference>
<dbReference type="InterPro" id="IPR000415">
    <property type="entry name" value="Nitroreductase-like"/>
</dbReference>
<keyword evidence="5 7" id="KW-0560">Oxidoreductase</keyword>
<evidence type="ECO:0000313" key="11">
    <source>
        <dbReference type="Proteomes" id="UP000247459"/>
    </source>
</evidence>
<proteinExistence type="inferred from homology"/>
<dbReference type="PANTHER" id="PTHR43821">
    <property type="entry name" value="NAD(P)H NITROREDUCTASE YDJA-RELATED"/>
    <property type="match status" value="1"/>
</dbReference>
<keyword evidence="2 7" id="KW-0285">Flavoprotein</keyword>